<keyword evidence="3" id="KW-0010">Activator</keyword>
<dbReference type="InterPro" id="IPR037923">
    <property type="entry name" value="HTH-like"/>
</dbReference>
<reference evidence="8" key="1">
    <citation type="journal article" date="2019" name="Int. J. Syst. Evol. Microbiol.">
        <title>The Global Catalogue of Microorganisms (GCM) 10K type strain sequencing project: providing services to taxonomists for standard genome sequencing and annotation.</title>
        <authorList>
            <consortium name="The Broad Institute Genomics Platform"/>
            <consortium name="The Broad Institute Genome Sequencing Center for Infectious Disease"/>
            <person name="Wu L."/>
            <person name="Ma J."/>
        </authorList>
    </citation>
    <scope>NUCLEOTIDE SEQUENCE [LARGE SCALE GENOMIC DNA]</scope>
    <source>
        <strain evidence="8">CCUG 2113</strain>
    </source>
</reference>
<dbReference type="SMART" id="SM00342">
    <property type="entry name" value="HTH_ARAC"/>
    <property type="match status" value="1"/>
</dbReference>
<dbReference type="SUPFAM" id="SSF46689">
    <property type="entry name" value="Homeodomain-like"/>
    <property type="match status" value="1"/>
</dbReference>
<dbReference type="Proteomes" id="UP001595693">
    <property type="component" value="Unassembled WGS sequence"/>
</dbReference>
<evidence type="ECO:0000313" key="7">
    <source>
        <dbReference type="EMBL" id="MFC3936333.1"/>
    </source>
</evidence>
<name>A0ABV8DCR4_9BURK</name>
<evidence type="ECO:0000256" key="5">
    <source>
        <dbReference type="SAM" id="MobiDB-lite"/>
    </source>
</evidence>
<dbReference type="PANTHER" id="PTHR43280">
    <property type="entry name" value="ARAC-FAMILY TRANSCRIPTIONAL REGULATOR"/>
    <property type="match status" value="1"/>
</dbReference>
<keyword evidence="1" id="KW-0805">Transcription regulation</keyword>
<dbReference type="Pfam" id="PF12833">
    <property type="entry name" value="HTH_18"/>
    <property type="match status" value="1"/>
</dbReference>
<dbReference type="InterPro" id="IPR018060">
    <property type="entry name" value="HTH_AraC"/>
</dbReference>
<organism evidence="7 8">
    <name type="scientific">Acidovorax facilis</name>
    <dbReference type="NCBI Taxonomy" id="12917"/>
    <lineage>
        <taxon>Bacteria</taxon>
        <taxon>Pseudomonadati</taxon>
        <taxon>Pseudomonadota</taxon>
        <taxon>Betaproteobacteria</taxon>
        <taxon>Burkholderiales</taxon>
        <taxon>Comamonadaceae</taxon>
        <taxon>Acidovorax</taxon>
    </lineage>
</organism>
<feature type="domain" description="HTH araC/xylS-type" evidence="6">
    <location>
        <begin position="202"/>
        <end position="300"/>
    </location>
</feature>
<comment type="caution">
    <text evidence="7">The sequence shown here is derived from an EMBL/GenBank/DDBJ whole genome shotgun (WGS) entry which is preliminary data.</text>
</comment>
<proteinExistence type="predicted"/>
<dbReference type="Gene3D" id="1.10.10.60">
    <property type="entry name" value="Homeodomain-like"/>
    <property type="match status" value="1"/>
</dbReference>
<evidence type="ECO:0000313" key="8">
    <source>
        <dbReference type="Proteomes" id="UP001595693"/>
    </source>
</evidence>
<dbReference type="PANTHER" id="PTHR43280:SF32">
    <property type="entry name" value="TRANSCRIPTIONAL REGULATORY PROTEIN"/>
    <property type="match status" value="1"/>
</dbReference>
<feature type="region of interest" description="Disordered" evidence="5">
    <location>
        <begin position="296"/>
        <end position="326"/>
    </location>
</feature>
<gene>
    <name evidence="7" type="ORF">ACFOW3_17095</name>
</gene>
<keyword evidence="4" id="KW-0804">Transcription</keyword>
<evidence type="ECO:0000256" key="2">
    <source>
        <dbReference type="ARBA" id="ARBA00023125"/>
    </source>
</evidence>
<dbReference type="Pfam" id="PF02311">
    <property type="entry name" value="AraC_binding"/>
    <property type="match status" value="1"/>
</dbReference>
<dbReference type="EMBL" id="JBHSAJ010000051">
    <property type="protein sequence ID" value="MFC3936333.1"/>
    <property type="molecule type" value="Genomic_DNA"/>
</dbReference>
<evidence type="ECO:0000256" key="1">
    <source>
        <dbReference type="ARBA" id="ARBA00023015"/>
    </source>
</evidence>
<evidence type="ECO:0000256" key="4">
    <source>
        <dbReference type="ARBA" id="ARBA00023163"/>
    </source>
</evidence>
<keyword evidence="8" id="KW-1185">Reference proteome</keyword>
<evidence type="ECO:0000256" key="3">
    <source>
        <dbReference type="ARBA" id="ARBA00023159"/>
    </source>
</evidence>
<protein>
    <submittedName>
        <fullName evidence="7">AraC family transcriptional regulator</fullName>
    </submittedName>
</protein>
<keyword evidence="2" id="KW-0238">DNA-binding</keyword>
<dbReference type="PROSITE" id="PS01124">
    <property type="entry name" value="HTH_ARAC_FAMILY_2"/>
    <property type="match status" value="1"/>
</dbReference>
<dbReference type="PRINTS" id="PR00032">
    <property type="entry name" value="HTHARAC"/>
</dbReference>
<dbReference type="InterPro" id="IPR009057">
    <property type="entry name" value="Homeodomain-like_sf"/>
</dbReference>
<dbReference type="InterPro" id="IPR020449">
    <property type="entry name" value="Tscrpt_reg_AraC-type_HTH"/>
</dbReference>
<dbReference type="InterPro" id="IPR003313">
    <property type="entry name" value="AraC-bd"/>
</dbReference>
<accession>A0ABV8DCR4</accession>
<sequence>MTPRHHKPAAARHPDIQHLSYQPEGLYPLDLEIFRVSDLRQRVGAEALASTYRYAFPTLIFVTQGTCLHLVDFEHVRCGPGSVLVLRPGKAHSFGDTQDWDGWMVLFRPEFLWAAAPAAQAQTPVDGLDGLPTAWALGSDSAPVIAHAIAQMHQDTQTHAASLHAHALLRYQLYALLTRLRMAHEQQSAQPATPGRALQRFKAFELLVEKHFAAWHQLPRYAQQLSCSEKSLVRASLEAAGVTPKAFISARIVLEAKRLLAHTTWPVARIAESLGYSDLANFAKFFKREAGCTPTDFRSRQTAHQQGMAGRLQATASHPIPPRPTA</sequence>
<dbReference type="RefSeq" id="WP_082437252.1">
    <property type="nucleotide sequence ID" value="NZ_JAMXAX010000095.1"/>
</dbReference>
<dbReference type="SUPFAM" id="SSF51215">
    <property type="entry name" value="Regulatory protein AraC"/>
    <property type="match status" value="1"/>
</dbReference>
<evidence type="ECO:0000259" key="6">
    <source>
        <dbReference type="PROSITE" id="PS01124"/>
    </source>
</evidence>